<gene>
    <name evidence="3" type="ORF">SVIO_031590</name>
</gene>
<dbReference type="GO" id="GO:0043531">
    <property type="term" value="F:ADP binding"/>
    <property type="evidence" value="ECO:0007669"/>
    <property type="project" value="InterPro"/>
</dbReference>
<sequence>MDGSGPVVEQAVDTDGEPAAPGKRPPPPAASASSASSAPGRPTESAPGRPTESAPGRSTEPTPGRSTESAPGRPPEDAASSSDTPPRQRRSAADARDGGVWSGATRAVLFAAAASVGRGFAGRRRELLSLRADIERAGLDTLAGRKAARSRVLLIAGRPGWGRTALAEELARRLADDYPDGVLSARLTTSAGAPVPTERTARELLGRLGVSAPPGADEDDLSEALRAALDGKRVLLLLDDVAGAEQVDALLPDEPDCLVVAVSRGPLTGVPDVRPCTVGGLDVSAAVGLLAQYTGPTRITCDPVAAQSLVEECAGQPAALVLVGGWLAARPRRRSPTPWPGCANCRRTRATSTTAPAR</sequence>
<dbReference type="Gene3D" id="3.40.50.300">
    <property type="entry name" value="P-loop containing nucleotide triphosphate hydrolases"/>
    <property type="match status" value="1"/>
</dbReference>
<dbReference type="EMBL" id="BJHW01000001">
    <property type="protein sequence ID" value="GDY52536.1"/>
    <property type="molecule type" value="Genomic_DNA"/>
</dbReference>
<dbReference type="AlphaFoldDB" id="A0A4D4L050"/>
<proteinExistence type="predicted"/>
<feature type="region of interest" description="Disordered" evidence="1">
    <location>
        <begin position="1"/>
        <end position="98"/>
    </location>
</feature>
<feature type="compositionally biased region" description="Polar residues" evidence="1">
    <location>
        <begin position="59"/>
        <end position="69"/>
    </location>
</feature>
<feature type="domain" description="NB-ARC" evidence="2">
    <location>
        <begin position="150"/>
        <end position="251"/>
    </location>
</feature>
<organism evidence="3 4">
    <name type="scientific">Streptomyces violaceusniger</name>
    <dbReference type="NCBI Taxonomy" id="68280"/>
    <lineage>
        <taxon>Bacteria</taxon>
        <taxon>Bacillati</taxon>
        <taxon>Actinomycetota</taxon>
        <taxon>Actinomycetes</taxon>
        <taxon>Kitasatosporales</taxon>
        <taxon>Streptomycetaceae</taxon>
        <taxon>Streptomyces</taxon>
        <taxon>Streptomyces violaceusniger group</taxon>
    </lineage>
</organism>
<comment type="caution">
    <text evidence="3">The sequence shown here is derived from an EMBL/GenBank/DDBJ whole genome shotgun (WGS) entry which is preliminary data.</text>
</comment>
<protein>
    <recommendedName>
        <fullName evidence="2">NB-ARC domain-containing protein</fullName>
    </recommendedName>
</protein>
<dbReference type="InterPro" id="IPR027417">
    <property type="entry name" value="P-loop_NTPase"/>
</dbReference>
<feature type="compositionally biased region" description="Low complexity" evidence="1">
    <location>
        <begin position="30"/>
        <end position="42"/>
    </location>
</feature>
<dbReference type="PRINTS" id="PR00364">
    <property type="entry name" value="DISEASERSIST"/>
</dbReference>
<dbReference type="PANTHER" id="PTHR47691">
    <property type="entry name" value="REGULATOR-RELATED"/>
    <property type="match status" value="1"/>
</dbReference>
<evidence type="ECO:0000313" key="4">
    <source>
        <dbReference type="Proteomes" id="UP000301309"/>
    </source>
</evidence>
<dbReference type="Proteomes" id="UP000301309">
    <property type="component" value="Unassembled WGS sequence"/>
</dbReference>
<evidence type="ECO:0000256" key="1">
    <source>
        <dbReference type="SAM" id="MobiDB-lite"/>
    </source>
</evidence>
<dbReference type="Pfam" id="PF00931">
    <property type="entry name" value="NB-ARC"/>
    <property type="match status" value="1"/>
</dbReference>
<dbReference type="PANTHER" id="PTHR47691:SF3">
    <property type="entry name" value="HTH-TYPE TRANSCRIPTIONAL REGULATOR RV0890C-RELATED"/>
    <property type="match status" value="1"/>
</dbReference>
<evidence type="ECO:0000313" key="3">
    <source>
        <dbReference type="EMBL" id="GDY52536.1"/>
    </source>
</evidence>
<evidence type="ECO:0000259" key="2">
    <source>
        <dbReference type="Pfam" id="PF00931"/>
    </source>
</evidence>
<accession>A0A4D4L050</accession>
<name>A0A4D4L050_STRVO</name>
<reference evidence="3 4" key="1">
    <citation type="journal article" date="2020" name="Int. J. Syst. Evol. Microbiol.">
        <title>Reclassification of Streptomyces castelarensis and Streptomyces sporoclivatus as later heterotypic synonyms of Streptomyces antimycoticus.</title>
        <authorList>
            <person name="Komaki H."/>
            <person name="Tamura T."/>
        </authorList>
    </citation>
    <scope>NUCLEOTIDE SEQUENCE [LARGE SCALE GENOMIC DNA]</scope>
    <source>
        <strain evidence="3 4">NBRC 13459</strain>
    </source>
</reference>
<dbReference type="InterPro" id="IPR002182">
    <property type="entry name" value="NB-ARC"/>
</dbReference>
<keyword evidence="4" id="KW-1185">Reference proteome</keyword>
<dbReference type="SUPFAM" id="SSF52540">
    <property type="entry name" value="P-loop containing nucleoside triphosphate hydrolases"/>
    <property type="match status" value="1"/>
</dbReference>